<name>A0ABZ0QG96_9VIBR</name>
<sequence length="153" mass="17400">MEQITFKDAQPEHGELLSDIAIESKGYWGYSRQQLDIWRKDLRIEPSYIVVNTVKLVVVGDNIAGFFALLQGETNYLDHLWLLPDYAGKGLGREVFNEILHQCQALDIARFTIVSDPDAAGFYLHLGAKRIGEVFSKPQNRQLPLLEYVLPLP</sequence>
<dbReference type="EC" id="2.3.1.-" evidence="2"/>
<keyword evidence="3" id="KW-1185">Reference proteome</keyword>
<dbReference type="PROSITE" id="PS51186">
    <property type="entry name" value="GNAT"/>
    <property type="match status" value="1"/>
</dbReference>
<accession>A0ABZ0QG96</accession>
<evidence type="ECO:0000313" key="3">
    <source>
        <dbReference type="Proteomes" id="UP001304071"/>
    </source>
</evidence>
<evidence type="ECO:0000259" key="1">
    <source>
        <dbReference type="PROSITE" id="PS51186"/>
    </source>
</evidence>
<dbReference type="InterPro" id="IPR016181">
    <property type="entry name" value="Acyl_CoA_acyltransferase"/>
</dbReference>
<reference evidence="2 3" key="1">
    <citation type="submission" date="2023-11" db="EMBL/GenBank/DDBJ databases">
        <title>Plant-associative lifestyle of Vibrio porteresiae and its evolutionary dynamics.</title>
        <authorList>
            <person name="Rameshkumar N."/>
            <person name="Kirti K."/>
        </authorList>
    </citation>
    <scope>NUCLEOTIDE SEQUENCE [LARGE SCALE GENOMIC DNA]</scope>
    <source>
        <strain evidence="2 3">MSSRF30</strain>
    </source>
</reference>
<dbReference type="Gene3D" id="3.40.630.30">
    <property type="match status" value="1"/>
</dbReference>
<keyword evidence="2" id="KW-0012">Acyltransferase</keyword>
<dbReference type="Pfam" id="PF13673">
    <property type="entry name" value="Acetyltransf_10"/>
    <property type="match status" value="1"/>
</dbReference>
<gene>
    <name evidence="2" type="ORF">R8Z52_21480</name>
</gene>
<dbReference type="SUPFAM" id="SSF55729">
    <property type="entry name" value="Acyl-CoA N-acyltransferases (Nat)"/>
    <property type="match status" value="1"/>
</dbReference>
<proteinExistence type="predicted"/>
<organism evidence="2 3">
    <name type="scientific">Vibrio porteresiae DSM 19223</name>
    <dbReference type="NCBI Taxonomy" id="1123496"/>
    <lineage>
        <taxon>Bacteria</taxon>
        <taxon>Pseudomonadati</taxon>
        <taxon>Pseudomonadota</taxon>
        <taxon>Gammaproteobacteria</taxon>
        <taxon>Vibrionales</taxon>
        <taxon>Vibrionaceae</taxon>
        <taxon>Vibrio</taxon>
    </lineage>
</organism>
<dbReference type="EMBL" id="CP138204">
    <property type="protein sequence ID" value="WPC75503.1"/>
    <property type="molecule type" value="Genomic_DNA"/>
</dbReference>
<dbReference type="GO" id="GO:0016746">
    <property type="term" value="F:acyltransferase activity"/>
    <property type="evidence" value="ECO:0007669"/>
    <property type="project" value="UniProtKB-KW"/>
</dbReference>
<feature type="domain" description="N-acetyltransferase" evidence="1">
    <location>
        <begin position="4"/>
        <end position="153"/>
    </location>
</feature>
<dbReference type="CDD" id="cd04301">
    <property type="entry name" value="NAT_SF"/>
    <property type="match status" value="1"/>
</dbReference>
<keyword evidence="2" id="KW-0808">Transferase</keyword>
<dbReference type="RefSeq" id="WP_261897488.1">
    <property type="nucleotide sequence ID" value="NZ_AP024896.1"/>
</dbReference>
<dbReference type="InterPro" id="IPR000182">
    <property type="entry name" value="GNAT_dom"/>
</dbReference>
<evidence type="ECO:0000313" key="2">
    <source>
        <dbReference type="EMBL" id="WPC75503.1"/>
    </source>
</evidence>
<dbReference type="Proteomes" id="UP001304071">
    <property type="component" value="Chromosome 2"/>
</dbReference>
<protein>
    <submittedName>
        <fullName evidence="2">GNAT family N-acetyltransferase</fullName>
        <ecNumber evidence="2">2.3.1.-</ecNumber>
    </submittedName>
</protein>